<organism evidence="6 7">
    <name type="scientific">Mangrovibacillus cuniculi</name>
    <dbReference type="NCBI Taxonomy" id="2593652"/>
    <lineage>
        <taxon>Bacteria</taxon>
        <taxon>Bacillati</taxon>
        <taxon>Bacillota</taxon>
        <taxon>Bacilli</taxon>
        <taxon>Bacillales</taxon>
        <taxon>Bacillaceae</taxon>
        <taxon>Mangrovibacillus</taxon>
    </lineage>
</organism>
<evidence type="ECO:0000256" key="1">
    <source>
        <dbReference type="ARBA" id="ARBA00022908"/>
    </source>
</evidence>
<dbReference type="KEGG" id="mcui:G8O30_00615"/>
<feature type="active site" description="O-(5'-phospho-DNA)-serine intermediate" evidence="4">
    <location>
        <position position="10"/>
    </location>
</feature>
<dbReference type="GO" id="GO:0015074">
    <property type="term" value="P:DNA integration"/>
    <property type="evidence" value="ECO:0007669"/>
    <property type="project" value="UniProtKB-KW"/>
</dbReference>
<keyword evidence="1" id="KW-0229">DNA integration</keyword>
<keyword evidence="2" id="KW-0238">DNA-binding</keyword>
<evidence type="ECO:0000313" key="7">
    <source>
        <dbReference type="Proteomes" id="UP000593626"/>
    </source>
</evidence>
<dbReference type="InterPro" id="IPR006119">
    <property type="entry name" value="Resolv_N"/>
</dbReference>
<protein>
    <submittedName>
        <fullName evidence="6">Recombinase family protein</fullName>
    </submittedName>
</protein>
<dbReference type="AlphaFoldDB" id="A0A7S8C8X4"/>
<dbReference type="PROSITE" id="PS51736">
    <property type="entry name" value="RECOMBINASES_3"/>
    <property type="match status" value="1"/>
</dbReference>
<feature type="domain" description="Resolvase/invertase-type recombinase catalytic" evidence="5">
    <location>
        <begin position="2"/>
        <end position="139"/>
    </location>
</feature>
<evidence type="ECO:0000259" key="5">
    <source>
        <dbReference type="PROSITE" id="PS51736"/>
    </source>
</evidence>
<dbReference type="SUPFAM" id="SSF53041">
    <property type="entry name" value="Resolvase-like"/>
    <property type="match status" value="1"/>
</dbReference>
<dbReference type="GO" id="GO:0000150">
    <property type="term" value="F:DNA strand exchange activity"/>
    <property type="evidence" value="ECO:0007669"/>
    <property type="project" value="InterPro"/>
</dbReference>
<dbReference type="Pfam" id="PF00239">
    <property type="entry name" value="Resolvase"/>
    <property type="match status" value="1"/>
</dbReference>
<dbReference type="CDD" id="cd03768">
    <property type="entry name" value="SR_ResInv"/>
    <property type="match status" value="1"/>
</dbReference>
<dbReference type="RefSeq" id="WP_239673088.1">
    <property type="nucleotide sequence ID" value="NZ_CP049742.1"/>
</dbReference>
<dbReference type="InterPro" id="IPR050639">
    <property type="entry name" value="SSR_resolvase"/>
</dbReference>
<evidence type="ECO:0000256" key="3">
    <source>
        <dbReference type="ARBA" id="ARBA00023172"/>
    </source>
</evidence>
<name>A0A7S8C8X4_9BACI</name>
<evidence type="ECO:0000313" key="6">
    <source>
        <dbReference type="EMBL" id="QPC45582.1"/>
    </source>
</evidence>
<dbReference type="InterPro" id="IPR036162">
    <property type="entry name" value="Resolvase-like_N_sf"/>
</dbReference>
<dbReference type="PANTHER" id="PTHR30461">
    <property type="entry name" value="DNA-INVERTASE FROM LAMBDOID PROPHAGE"/>
    <property type="match status" value="1"/>
</dbReference>
<dbReference type="Proteomes" id="UP000593626">
    <property type="component" value="Chromosome"/>
</dbReference>
<dbReference type="PANTHER" id="PTHR30461:SF2">
    <property type="entry name" value="SERINE RECOMBINASE PINE-RELATED"/>
    <property type="match status" value="1"/>
</dbReference>
<dbReference type="GO" id="GO:0003677">
    <property type="term" value="F:DNA binding"/>
    <property type="evidence" value="ECO:0007669"/>
    <property type="project" value="UniProtKB-KW"/>
</dbReference>
<keyword evidence="7" id="KW-1185">Reference proteome</keyword>
<sequence length="202" mass="22520">MASYGYVRISTKQQDLPIQIAALLKSGVDAEEIYTDMITGSNADRTSLKELLSLVEKGDVIVVKKLDRLGNSLSQVTNLVNNLAAKGVGIKAIDDDIDTSVDSPMTKAMFHLLTMFSEMERNFIVERTKPAIEVARQKGVKFGRPKVGNEMYEKAVKEYLAGGITTKELIKKYGKDSNGKDYITEATLYRRLKEYKKENGLD</sequence>
<accession>A0A7S8C8X4</accession>
<dbReference type="EMBL" id="CP049742">
    <property type="protein sequence ID" value="QPC45582.1"/>
    <property type="molecule type" value="Genomic_DNA"/>
</dbReference>
<evidence type="ECO:0000256" key="2">
    <source>
        <dbReference type="ARBA" id="ARBA00023125"/>
    </source>
</evidence>
<reference evidence="6 7" key="1">
    <citation type="submission" date="2019-07" db="EMBL/GenBank/DDBJ databases">
        <title>Genome sequence of 2 isolates from Red Sea Mangroves.</title>
        <authorList>
            <person name="Sefrji F."/>
            <person name="Michoud G."/>
            <person name="Merlino G."/>
            <person name="Daffonchio D."/>
        </authorList>
    </citation>
    <scope>NUCLEOTIDE SEQUENCE [LARGE SCALE GENOMIC DNA]</scope>
    <source>
        <strain evidence="6 7">R1DC41</strain>
    </source>
</reference>
<dbReference type="Gene3D" id="3.40.50.1390">
    <property type="entry name" value="Resolvase, N-terminal catalytic domain"/>
    <property type="match status" value="1"/>
</dbReference>
<dbReference type="SMART" id="SM00857">
    <property type="entry name" value="Resolvase"/>
    <property type="match status" value="1"/>
</dbReference>
<keyword evidence="3" id="KW-0233">DNA recombination</keyword>
<evidence type="ECO:0000256" key="4">
    <source>
        <dbReference type="PIRSR" id="PIRSR606118-50"/>
    </source>
</evidence>
<gene>
    <name evidence="6" type="ORF">G8O30_00615</name>
</gene>
<dbReference type="InterPro" id="IPR006118">
    <property type="entry name" value="Recombinase_CS"/>
</dbReference>
<proteinExistence type="predicted"/>
<dbReference type="PROSITE" id="PS00398">
    <property type="entry name" value="RECOMBINASES_2"/>
    <property type="match status" value="1"/>
</dbReference>